<gene>
    <name evidence="2" type="ORF">EBB79_19725</name>
</gene>
<dbReference type="OrthoDB" id="6890552at2"/>
<dbReference type="SUPFAM" id="SSF47598">
    <property type="entry name" value="Ribbon-helix-helix"/>
    <property type="match status" value="1"/>
</dbReference>
<reference evidence="2 3" key="1">
    <citation type="submission" date="2018-10" db="EMBL/GenBank/DDBJ databases">
        <title>Parasedimentitalea marina sp. nov., a psychrophilic bacterium isolated from deep seawater of the New Britain Trench.</title>
        <authorList>
            <person name="Cao J."/>
        </authorList>
    </citation>
    <scope>NUCLEOTIDE SEQUENCE [LARGE SCALE GENOMIC DNA]</scope>
    <source>
        <strain evidence="2 3">W43</strain>
    </source>
</reference>
<accession>A0A3T0N7D0</accession>
<dbReference type="InterPro" id="IPR013321">
    <property type="entry name" value="Arc_rbn_hlx_hlx"/>
</dbReference>
<dbReference type="InterPro" id="IPR010985">
    <property type="entry name" value="Ribbon_hlx_hlx"/>
</dbReference>
<keyword evidence="2" id="KW-0238">DNA-binding</keyword>
<dbReference type="Proteomes" id="UP000283063">
    <property type="component" value="Chromosome"/>
</dbReference>
<name>A0A3T0N7D0_9RHOB</name>
<proteinExistence type="predicted"/>
<feature type="domain" description="Arc-like DNA binding" evidence="1">
    <location>
        <begin position="10"/>
        <end position="48"/>
    </location>
</feature>
<dbReference type="RefSeq" id="WP_127750478.1">
    <property type="nucleotide sequence ID" value="NZ_CP033219.1"/>
</dbReference>
<dbReference type="KEGG" id="sedi:EBB79_19725"/>
<evidence type="ECO:0000259" key="1">
    <source>
        <dbReference type="Pfam" id="PF03869"/>
    </source>
</evidence>
<dbReference type="InterPro" id="IPR005569">
    <property type="entry name" value="Arc_DNA-bd_dom"/>
</dbReference>
<dbReference type="Pfam" id="PF03869">
    <property type="entry name" value="Arc"/>
    <property type="match status" value="1"/>
</dbReference>
<dbReference type="EMBL" id="CP033219">
    <property type="protein sequence ID" value="AZV79889.1"/>
    <property type="molecule type" value="Genomic_DNA"/>
</dbReference>
<sequence>MSAKSEFPSDKQDKYVLRFPDGMRDRIKAAAAENNRSMNAEIVATLEENYPSIPSLEELMKILEDLSGQLGKMEQGPEWAEASNNFIELIDAIRGRIHTFTDDEVHQTYKTITRTDD</sequence>
<dbReference type="GO" id="GO:0006355">
    <property type="term" value="P:regulation of DNA-templated transcription"/>
    <property type="evidence" value="ECO:0007669"/>
    <property type="project" value="InterPro"/>
</dbReference>
<dbReference type="GO" id="GO:0003677">
    <property type="term" value="F:DNA binding"/>
    <property type="evidence" value="ECO:0007669"/>
    <property type="project" value="UniProtKB-KW"/>
</dbReference>
<dbReference type="Gene3D" id="1.10.1220.10">
    <property type="entry name" value="Met repressor-like"/>
    <property type="match status" value="1"/>
</dbReference>
<organism evidence="2 3">
    <name type="scientific">Parasedimentitalea marina</name>
    <dbReference type="NCBI Taxonomy" id="2483033"/>
    <lineage>
        <taxon>Bacteria</taxon>
        <taxon>Pseudomonadati</taxon>
        <taxon>Pseudomonadota</taxon>
        <taxon>Alphaproteobacteria</taxon>
        <taxon>Rhodobacterales</taxon>
        <taxon>Paracoccaceae</taxon>
        <taxon>Parasedimentitalea</taxon>
    </lineage>
</organism>
<evidence type="ECO:0000313" key="3">
    <source>
        <dbReference type="Proteomes" id="UP000283063"/>
    </source>
</evidence>
<dbReference type="AlphaFoldDB" id="A0A3T0N7D0"/>
<evidence type="ECO:0000313" key="2">
    <source>
        <dbReference type="EMBL" id="AZV79889.1"/>
    </source>
</evidence>
<keyword evidence="3" id="KW-1185">Reference proteome</keyword>
<protein>
    <submittedName>
        <fullName evidence="2">Arc family DNA-binding protein</fullName>
    </submittedName>
</protein>